<evidence type="ECO:0000313" key="5">
    <source>
        <dbReference type="Proteomes" id="UP001172457"/>
    </source>
</evidence>
<dbReference type="EMBL" id="JARYMX010000001">
    <property type="protein sequence ID" value="KAJ9565678.1"/>
    <property type="molecule type" value="Genomic_DNA"/>
</dbReference>
<sequence>MIIFQKENEKLESIGGTFGESVMSLYFTTNKRTYGPYGQEEGTRFSLPTIKSYIVGFFGDCGDLLDSIGVFIQFHK</sequence>
<organism evidence="4 5">
    <name type="scientific">Centaurea solstitialis</name>
    <name type="common">yellow star-thistle</name>
    <dbReference type="NCBI Taxonomy" id="347529"/>
    <lineage>
        <taxon>Eukaryota</taxon>
        <taxon>Viridiplantae</taxon>
        <taxon>Streptophyta</taxon>
        <taxon>Embryophyta</taxon>
        <taxon>Tracheophyta</taxon>
        <taxon>Spermatophyta</taxon>
        <taxon>Magnoliopsida</taxon>
        <taxon>eudicotyledons</taxon>
        <taxon>Gunneridae</taxon>
        <taxon>Pentapetalae</taxon>
        <taxon>asterids</taxon>
        <taxon>campanulids</taxon>
        <taxon>Asterales</taxon>
        <taxon>Asteraceae</taxon>
        <taxon>Carduoideae</taxon>
        <taxon>Cardueae</taxon>
        <taxon>Centaureinae</taxon>
        <taxon>Centaurea</taxon>
    </lineage>
</organism>
<evidence type="ECO:0000313" key="4">
    <source>
        <dbReference type="EMBL" id="KAJ9565678.1"/>
    </source>
</evidence>
<comment type="caution">
    <text evidence="4">The sequence shown here is derived from an EMBL/GenBank/DDBJ whole genome shotgun (WGS) entry which is preliminary data.</text>
</comment>
<evidence type="ECO:0000256" key="1">
    <source>
        <dbReference type="ARBA" id="ARBA00006568"/>
    </source>
</evidence>
<evidence type="ECO:0000259" key="3">
    <source>
        <dbReference type="PROSITE" id="PS51752"/>
    </source>
</evidence>
<keyword evidence="2" id="KW-0430">Lectin</keyword>
<dbReference type="Gene3D" id="2.100.10.30">
    <property type="entry name" value="Jacalin-like lectin domain"/>
    <property type="match status" value="1"/>
</dbReference>
<dbReference type="Pfam" id="PF01419">
    <property type="entry name" value="Jacalin"/>
    <property type="match status" value="1"/>
</dbReference>
<name>A0AA38TRD1_9ASTR</name>
<comment type="similarity">
    <text evidence="1">Belongs to the jacalin lectin family.</text>
</comment>
<accession>A0AA38TRD1</accession>
<dbReference type="Proteomes" id="UP001172457">
    <property type="component" value="Chromosome 1"/>
</dbReference>
<dbReference type="GO" id="GO:0030246">
    <property type="term" value="F:carbohydrate binding"/>
    <property type="evidence" value="ECO:0007669"/>
    <property type="project" value="UniProtKB-KW"/>
</dbReference>
<keyword evidence="5" id="KW-1185">Reference proteome</keyword>
<gene>
    <name evidence="4" type="ORF">OSB04_001644</name>
</gene>
<dbReference type="InterPro" id="IPR001229">
    <property type="entry name" value="Jacalin-like_lectin_dom"/>
</dbReference>
<dbReference type="PROSITE" id="PS51752">
    <property type="entry name" value="JACALIN_LECTIN"/>
    <property type="match status" value="1"/>
</dbReference>
<protein>
    <recommendedName>
        <fullName evidence="3">Jacalin-type lectin domain-containing protein</fullName>
    </recommendedName>
</protein>
<dbReference type="AlphaFoldDB" id="A0AA38TRD1"/>
<dbReference type="InterPro" id="IPR036404">
    <property type="entry name" value="Jacalin-like_lectin_dom_sf"/>
</dbReference>
<proteinExistence type="inferred from homology"/>
<dbReference type="SUPFAM" id="SSF51101">
    <property type="entry name" value="Mannose-binding lectins"/>
    <property type="match status" value="1"/>
</dbReference>
<dbReference type="PANTHER" id="PTHR46506">
    <property type="entry name" value="OS05G0143600 PROTEIN"/>
    <property type="match status" value="1"/>
</dbReference>
<reference evidence="4" key="1">
    <citation type="submission" date="2023-03" db="EMBL/GenBank/DDBJ databases">
        <title>Chromosome-scale reference genome and RAD-based genetic map of yellow starthistle (Centaurea solstitialis) reveal putative structural variation and QTLs associated with invader traits.</title>
        <authorList>
            <person name="Reatini B."/>
            <person name="Cang F.A."/>
            <person name="Jiang Q."/>
            <person name="Mckibben M.T.W."/>
            <person name="Barker M.S."/>
            <person name="Rieseberg L.H."/>
            <person name="Dlugosch K.M."/>
        </authorList>
    </citation>
    <scope>NUCLEOTIDE SEQUENCE</scope>
    <source>
        <strain evidence="4">CAN-66</strain>
        <tissue evidence="4">Leaf</tissue>
    </source>
</reference>
<feature type="domain" description="Jacalin-type lectin" evidence="3">
    <location>
        <begin position="1"/>
        <end position="74"/>
    </location>
</feature>
<evidence type="ECO:0000256" key="2">
    <source>
        <dbReference type="ARBA" id="ARBA00022734"/>
    </source>
</evidence>